<gene>
    <name evidence="16" type="ORF">NHX12_018501</name>
</gene>
<keyword evidence="10" id="KW-0325">Glycoprotein</keyword>
<evidence type="ECO:0000256" key="2">
    <source>
        <dbReference type="ARBA" id="ARBA00011509"/>
    </source>
</evidence>
<dbReference type="InterPro" id="IPR004047">
    <property type="entry name" value="MCHR1"/>
</dbReference>
<evidence type="ECO:0000256" key="12">
    <source>
        <dbReference type="ARBA" id="ARBA00032830"/>
    </source>
</evidence>
<evidence type="ECO:0000313" key="17">
    <source>
        <dbReference type="Proteomes" id="UP001148018"/>
    </source>
</evidence>
<feature type="transmembrane region" description="Helical" evidence="14">
    <location>
        <begin position="128"/>
        <end position="147"/>
    </location>
</feature>
<feature type="transmembrane region" description="Helical" evidence="14">
    <location>
        <begin position="42"/>
        <end position="62"/>
    </location>
</feature>
<feature type="transmembrane region" description="Helical" evidence="14">
    <location>
        <begin position="251"/>
        <end position="274"/>
    </location>
</feature>
<comment type="subunit">
    <text evidence="2">Interacts with NCDN.</text>
</comment>
<dbReference type="GO" id="GO:0043005">
    <property type="term" value="C:neuron projection"/>
    <property type="evidence" value="ECO:0007669"/>
    <property type="project" value="TreeGrafter"/>
</dbReference>
<evidence type="ECO:0000256" key="1">
    <source>
        <dbReference type="ARBA" id="ARBA00004651"/>
    </source>
</evidence>
<dbReference type="EMBL" id="JANIIK010000034">
    <property type="protein sequence ID" value="KAJ3614932.1"/>
    <property type="molecule type" value="Genomic_DNA"/>
</dbReference>
<dbReference type="PRINTS" id="PR01507">
    <property type="entry name" value="MCH1RECEPTOR"/>
</dbReference>
<keyword evidence="4" id="KW-1003">Cell membrane</keyword>
<dbReference type="InterPro" id="IPR000276">
    <property type="entry name" value="GPCR_Rhodpsn"/>
</dbReference>
<keyword evidence="8 14" id="KW-0472">Membrane</keyword>
<keyword evidence="7" id="KW-0297">G-protein coupled receptor</keyword>
<dbReference type="PANTHER" id="PTHR24229:SF90">
    <property type="entry name" value="MELANIN-CONCENTRATING HORMONE RECEPTOR 1"/>
    <property type="match status" value="1"/>
</dbReference>
<dbReference type="Gene3D" id="1.20.1070.10">
    <property type="entry name" value="Rhodopsin 7-helix transmembrane proteins"/>
    <property type="match status" value="1"/>
</dbReference>
<evidence type="ECO:0000256" key="10">
    <source>
        <dbReference type="ARBA" id="ARBA00023180"/>
    </source>
</evidence>
<dbReference type="GO" id="GO:0007218">
    <property type="term" value="P:neuropeptide signaling pathway"/>
    <property type="evidence" value="ECO:0007669"/>
    <property type="project" value="InterPro"/>
</dbReference>
<evidence type="ECO:0000256" key="5">
    <source>
        <dbReference type="ARBA" id="ARBA00022692"/>
    </source>
</evidence>
<dbReference type="InterPro" id="IPR017452">
    <property type="entry name" value="GPCR_Rhodpsn_7TM"/>
</dbReference>
<protein>
    <recommendedName>
        <fullName evidence="3">Melanin-concentrating hormone receptor 1</fullName>
    </recommendedName>
    <alternativeName>
        <fullName evidence="13">G-protein coupled receptor 24</fullName>
    </alternativeName>
    <alternativeName>
        <fullName evidence="12">MCH-1R</fullName>
    </alternativeName>
</protein>
<dbReference type="PRINTS" id="PR00237">
    <property type="entry name" value="GPCRRHODOPSN"/>
</dbReference>
<keyword evidence="6 14" id="KW-1133">Transmembrane helix</keyword>
<dbReference type="Proteomes" id="UP001148018">
    <property type="component" value="Unassembled WGS sequence"/>
</dbReference>
<keyword evidence="9" id="KW-0675">Receptor</keyword>
<keyword evidence="17" id="KW-1185">Reference proteome</keyword>
<evidence type="ECO:0000313" key="16">
    <source>
        <dbReference type="EMBL" id="KAJ3614932.1"/>
    </source>
</evidence>
<feature type="transmembrane region" description="Helical" evidence="14">
    <location>
        <begin position="218"/>
        <end position="239"/>
    </location>
</feature>
<dbReference type="AlphaFoldDB" id="A0A9Q0EWK8"/>
<keyword evidence="11" id="KW-0807">Transducer</keyword>
<evidence type="ECO:0000256" key="14">
    <source>
        <dbReference type="SAM" id="Phobius"/>
    </source>
</evidence>
<sequence>MGRSAILLTILACFLGILMNCIVIHTIEKKNQGPANQTVPDIFIFNLSIADLLCLLSVPFLNHQLQGKGAWQFTATMCSIIMALHSNTQIVSTYVLTTMTVGRYLALMHHIRCNYIRTSYTARLAIRLVWAMSLFTIINIWMYTGLMPLPGGLMCYAVLLPNPSNDMYWFMLYECVCFFVLPLAIMGLALFKILQNMTTSVAPLPARSLRARIRRARMSLAICLAFFTCWVPYYILQLARLWEHNPSAFTYAYNIAICMGYTNGCINPFLYITLSETFKRRFMKVVQPLKRKMRVAYRRRWQRQA</sequence>
<name>A0A9Q0EWK8_9TELE</name>
<dbReference type="OrthoDB" id="6076970at2759"/>
<organism evidence="16 17">
    <name type="scientific">Muraenolepis orangiensis</name>
    <name type="common">Patagonian moray cod</name>
    <dbReference type="NCBI Taxonomy" id="630683"/>
    <lineage>
        <taxon>Eukaryota</taxon>
        <taxon>Metazoa</taxon>
        <taxon>Chordata</taxon>
        <taxon>Craniata</taxon>
        <taxon>Vertebrata</taxon>
        <taxon>Euteleostomi</taxon>
        <taxon>Actinopterygii</taxon>
        <taxon>Neopterygii</taxon>
        <taxon>Teleostei</taxon>
        <taxon>Neoteleostei</taxon>
        <taxon>Acanthomorphata</taxon>
        <taxon>Zeiogadaria</taxon>
        <taxon>Gadariae</taxon>
        <taxon>Gadiformes</taxon>
        <taxon>Muraenolepidoidei</taxon>
        <taxon>Muraenolepididae</taxon>
        <taxon>Muraenolepis</taxon>
    </lineage>
</organism>
<dbReference type="InterPro" id="IPR008361">
    <property type="entry name" value="MCH_rcpt"/>
</dbReference>
<dbReference type="GO" id="GO:0030273">
    <property type="term" value="F:melanin-concentrating hormone receptor activity"/>
    <property type="evidence" value="ECO:0007669"/>
    <property type="project" value="InterPro"/>
</dbReference>
<evidence type="ECO:0000256" key="4">
    <source>
        <dbReference type="ARBA" id="ARBA00022475"/>
    </source>
</evidence>
<feature type="domain" description="G-protein coupled receptors family 1 profile" evidence="15">
    <location>
        <begin position="19"/>
        <end position="271"/>
    </location>
</feature>
<dbReference type="PANTHER" id="PTHR24229">
    <property type="entry name" value="NEUROPEPTIDES RECEPTOR"/>
    <property type="match status" value="1"/>
</dbReference>
<dbReference type="Pfam" id="PF00001">
    <property type="entry name" value="7tm_1"/>
    <property type="match status" value="1"/>
</dbReference>
<evidence type="ECO:0000256" key="8">
    <source>
        <dbReference type="ARBA" id="ARBA00023136"/>
    </source>
</evidence>
<evidence type="ECO:0000256" key="3">
    <source>
        <dbReference type="ARBA" id="ARBA00022022"/>
    </source>
</evidence>
<comment type="subcellular location">
    <subcellularLocation>
        <location evidence="1">Cell membrane</location>
        <topology evidence="1">Multi-pass membrane protein</topology>
    </subcellularLocation>
</comment>
<accession>A0A9Q0EWK8</accession>
<keyword evidence="5 14" id="KW-0812">Transmembrane</keyword>
<dbReference type="PRINTS" id="PR01783">
    <property type="entry name" value="MCHRECEPTOR"/>
</dbReference>
<evidence type="ECO:0000256" key="7">
    <source>
        <dbReference type="ARBA" id="ARBA00023040"/>
    </source>
</evidence>
<dbReference type="GO" id="GO:0005886">
    <property type="term" value="C:plasma membrane"/>
    <property type="evidence" value="ECO:0007669"/>
    <property type="project" value="UniProtKB-SubCell"/>
</dbReference>
<evidence type="ECO:0000259" key="15">
    <source>
        <dbReference type="PROSITE" id="PS50262"/>
    </source>
</evidence>
<evidence type="ECO:0000256" key="6">
    <source>
        <dbReference type="ARBA" id="ARBA00022989"/>
    </source>
</evidence>
<dbReference type="PROSITE" id="PS50262">
    <property type="entry name" value="G_PROTEIN_RECEP_F1_2"/>
    <property type="match status" value="1"/>
</dbReference>
<dbReference type="GO" id="GO:0042923">
    <property type="term" value="F:neuropeptide binding"/>
    <property type="evidence" value="ECO:0007669"/>
    <property type="project" value="TreeGrafter"/>
</dbReference>
<comment type="caution">
    <text evidence="16">The sequence shown here is derived from an EMBL/GenBank/DDBJ whole genome shotgun (WGS) entry which is preliminary data.</text>
</comment>
<evidence type="ECO:0000256" key="9">
    <source>
        <dbReference type="ARBA" id="ARBA00023170"/>
    </source>
</evidence>
<reference evidence="16" key="1">
    <citation type="submission" date="2022-07" db="EMBL/GenBank/DDBJ databases">
        <title>Chromosome-level genome of Muraenolepis orangiensis.</title>
        <authorList>
            <person name="Kim J."/>
        </authorList>
    </citation>
    <scope>NUCLEOTIDE SEQUENCE</scope>
    <source>
        <strain evidence="16">KU_S4_2022</strain>
        <tissue evidence="16">Muscle</tissue>
    </source>
</reference>
<evidence type="ECO:0000256" key="13">
    <source>
        <dbReference type="ARBA" id="ARBA00033115"/>
    </source>
</evidence>
<feature type="transmembrane region" description="Helical" evidence="14">
    <location>
        <begin position="167"/>
        <end position="191"/>
    </location>
</feature>
<evidence type="ECO:0000256" key="11">
    <source>
        <dbReference type="ARBA" id="ARBA00023224"/>
    </source>
</evidence>
<dbReference type="SUPFAM" id="SSF81321">
    <property type="entry name" value="Family A G protein-coupled receptor-like"/>
    <property type="match status" value="1"/>
</dbReference>
<proteinExistence type="predicted"/>